<comment type="similarity">
    <text evidence="3 14">Belongs to the TFB4 family.</text>
</comment>
<name>A0A6A6PAT6_9PEZI</name>
<dbReference type="AlphaFoldDB" id="A0A6A6PAT6"/>
<evidence type="ECO:0000256" key="6">
    <source>
        <dbReference type="ARBA" id="ARBA00022763"/>
    </source>
</evidence>
<protein>
    <recommendedName>
        <fullName evidence="4 14">General transcription and DNA repair factor IIH subunit TFB4</fullName>
        <shortName evidence="14">TFIIH subunit TFB4</shortName>
    </recommendedName>
    <alternativeName>
        <fullName evidence="13 14">RNA polymerase II transcription factor B subunit 4</fullName>
    </alternativeName>
</protein>
<dbReference type="GO" id="GO:0006355">
    <property type="term" value="P:regulation of DNA-templated transcription"/>
    <property type="evidence" value="ECO:0007669"/>
    <property type="project" value="InterPro"/>
</dbReference>
<evidence type="ECO:0000256" key="1">
    <source>
        <dbReference type="ARBA" id="ARBA00002817"/>
    </source>
</evidence>
<comment type="subunit">
    <text evidence="14">Component of the 7-subunit TFIIH core complex composed of XPB/SSL2, XPD/RAD3, SSL1, TFB1, TFB2, TFB4 and TFB5, which is active in NER. The core complex associates with the 3-subunit CTD-kinase module TFIIK composed of CCL1, KIN28 and TFB3 to form the 10-subunit holoenzyme (holo-TFIIH) active in transcription.</text>
</comment>
<evidence type="ECO:0000313" key="16">
    <source>
        <dbReference type="EMBL" id="KAF2460969.1"/>
    </source>
</evidence>
<evidence type="ECO:0000256" key="14">
    <source>
        <dbReference type="RuleBase" id="RU368090"/>
    </source>
</evidence>
<dbReference type="PANTHER" id="PTHR12831:SF0">
    <property type="entry name" value="GENERAL TRANSCRIPTION FACTOR IIH SUBUNIT 3"/>
    <property type="match status" value="1"/>
</dbReference>
<evidence type="ECO:0000313" key="17">
    <source>
        <dbReference type="Proteomes" id="UP000799766"/>
    </source>
</evidence>
<evidence type="ECO:0000256" key="5">
    <source>
        <dbReference type="ARBA" id="ARBA00022723"/>
    </source>
</evidence>
<evidence type="ECO:0000256" key="8">
    <source>
        <dbReference type="ARBA" id="ARBA00022833"/>
    </source>
</evidence>
<evidence type="ECO:0000256" key="10">
    <source>
        <dbReference type="ARBA" id="ARBA00023163"/>
    </source>
</evidence>
<gene>
    <name evidence="16" type="ORF">BDY21DRAFT_333938</name>
</gene>
<keyword evidence="11 14" id="KW-0234">DNA repair</keyword>
<dbReference type="GO" id="GO:0005675">
    <property type="term" value="C:transcription factor TFIIH holo complex"/>
    <property type="evidence" value="ECO:0007669"/>
    <property type="project" value="UniProtKB-UniRule"/>
</dbReference>
<organism evidence="16 17">
    <name type="scientific">Lineolata rhizophorae</name>
    <dbReference type="NCBI Taxonomy" id="578093"/>
    <lineage>
        <taxon>Eukaryota</taxon>
        <taxon>Fungi</taxon>
        <taxon>Dikarya</taxon>
        <taxon>Ascomycota</taxon>
        <taxon>Pezizomycotina</taxon>
        <taxon>Dothideomycetes</taxon>
        <taxon>Dothideomycetes incertae sedis</taxon>
        <taxon>Lineolatales</taxon>
        <taxon>Lineolataceae</taxon>
        <taxon>Lineolata</taxon>
    </lineage>
</organism>
<proteinExistence type="inferred from homology"/>
<evidence type="ECO:0000256" key="7">
    <source>
        <dbReference type="ARBA" id="ARBA00022771"/>
    </source>
</evidence>
<reference evidence="16" key="1">
    <citation type="journal article" date="2020" name="Stud. Mycol.">
        <title>101 Dothideomycetes genomes: a test case for predicting lifestyles and emergence of pathogens.</title>
        <authorList>
            <person name="Haridas S."/>
            <person name="Albert R."/>
            <person name="Binder M."/>
            <person name="Bloem J."/>
            <person name="Labutti K."/>
            <person name="Salamov A."/>
            <person name="Andreopoulos B."/>
            <person name="Baker S."/>
            <person name="Barry K."/>
            <person name="Bills G."/>
            <person name="Bluhm B."/>
            <person name="Cannon C."/>
            <person name="Castanera R."/>
            <person name="Culley D."/>
            <person name="Daum C."/>
            <person name="Ezra D."/>
            <person name="Gonzalez J."/>
            <person name="Henrissat B."/>
            <person name="Kuo A."/>
            <person name="Liang C."/>
            <person name="Lipzen A."/>
            <person name="Lutzoni F."/>
            <person name="Magnuson J."/>
            <person name="Mondo S."/>
            <person name="Nolan M."/>
            <person name="Ohm R."/>
            <person name="Pangilinan J."/>
            <person name="Park H.-J."/>
            <person name="Ramirez L."/>
            <person name="Alfaro M."/>
            <person name="Sun H."/>
            <person name="Tritt A."/>
            <person name="Yoshinaga Y."/>
            <person name="Zwiers L.-H."/>
            <person name="Turgeon B."/>
            <person name="Goodwin S."/>
            <person name="Spatafora J."/>
            <person name="Crous P."/>
            <person name="Grigoriev I."/>
        </authorList>
    </citation>
    <scope>NUCLEOTIDE SEQUENCE</scope>
    <source>
        <strain evidence="16">ATCC 16933</strain>
    </source>
</reference>
<dbReference type="InterPro" id="IPR004600">
    <property type="entry name" value="TFIIH_Tfb4/GTF2H3"/>
</dbReference>
<evidence type="ECO:0000256" key="2">
    <source>
        <dbReference type="ARBA" id="ARBA00004123"/>
    </source>
</evidence>
<dbReference type="InterPro" id="IPR036465">
    <property type="entry name" value="vWFA_dom_sf"/>
</dbReference>
<dbReference type="Proteomes" id="UP000799766">
    <property type="component" value="Unassembled WGS sequence"/>
</dbReference>
<keyword evidence="8 14" id="KW-0862">Zinc</keyword>
<comment type="subcellular location">
    <subcellularLocation>
        <location evidence="2 14">Nucleus</location>
    </subcellularLocation>
</comment>
<evidence type="ECO:0000256" key="11">
    <source>
        <dbReference type="ARBA" id="ARBA00023204"/>
    </source>
</evidence>
<dbReference type="EMBL" id="MU001672">
    <property type="protein sequence ID" value="KAF2460969.1"/>
    <property type="molecule type" value="Genomic_DNA"/>
</dbReference>
<keyword evidence="10 14" id="KW-0804">Transcription</keyword>
<sequence length="410" mass="42121">MNAIDGSEHVATEAQAPPPALLTIILDTNPYAWSLLSSTIPLSRAVAALQVFINAHLAINSTNRVAVLASHTQQVNWLYPTAARSSRDDKKSASDGDVDMANGSSEQQLHNGSPAANSADKYGPFQKVEHELMANLRQLMADTTAAELSASTTTQMAGALTTALTYIAKATIQAGSALTGDVGGSLDDAIQGNIVTAGGGGGGSGGAGGAGKDGPLSSTADSSAARRIPLTSRVLILSVSGDLAAQYIPVMNAIFAAQRQHVPIDILKLAGDTVFLQQASDATGGVYVAPSAPQGLLQYLMFGFLADERARHVLVLPSVGEVDFRAACFCHRKVVDVGYVCSVCLSIFCEPLLDGACLTCGTRLALSRTITAIPALIPRKKKKKKKTGGVSTPGTTGAGTPIPAGTPGPS</sequence>
<dbReference type="OrthoDB" id="17307at2759"/>
<evidence type="ECO:0000256" key="4">
    <source>
        <dbReference type="ARBA" id="ARBA00021280"/>
    </source>
</evidence>
<evidence type="ECO:0000256" key="15">
    <source>
        <dbReference type="SAM" id="MobiDB-lite"/>
    </source>
</evidence>
<feature type="region of interest" description="Disordered" evidence="15">
    <location>
        <begin position="201"/>
        <end position="222"/>
    </location>
</feature>
<dbReference type="Pfam" id="PF03850">
    <property type="entry name" value="Tfb4"/>
    <property type="match status" value="1"/>
</dbReference>
<keyword evidence="7 14" id="KW-0863">Zinc-finger</keyword>
<keyword evidence="6 14" id="KW-0227">DNA damage</keyword>
<feature type="region of interest" description="Disordered" evidence="15">
    <location>
        <begin position="83"/>
        <end position="121"/>
    </location>
</feature>
<evidence type="ECO:0000256" key="13">
    <source>
        <dbReference type="ARBA" id="ARBA00033341"/>
    </source>
</evidence>
<accession>A0A6A6PAT6</accession>
<dbReference type="Gene3D" id="3.40.50.410">
    <property type="entry name" value="von Willebrand factor, type A domain"/>
    <property type="match status" value="1"/>
</dbReference>
<dbReference type="GO" id="GO:0008270">
    <property type="term" value="F:zinc ion binding"/>
    <property type="evidence" value="ECO:0007669"/>
    <property type="project" value="UniProtKB-KW"/>
</dbReference>
<evidence type="ECO:0000256" key="9">
    <source>
        <dbReference type="ARBA" id="ARBA00023015"/>
    </source>
</evidence>
<feature type="compositionally biased region" description="Low complexity" evidence="15">
    <location>
        <begin position="388"/>
        <end position="403"/>
    </location>
</feature>
<keyword evidence="12 14" id="KW-0539">Nucleus</keyword>
<feature type="compositionally biased region" description="Polar residues" evidence="15">
    <location>
        <begin position="102"/>
        <end position="116"/>
    </location>
</feature>
<feature type="region of interest" description="Disordered" evidence="15">
    <location>
        <begin position="380"/>
        <end position="410"/>
    </location>
</feature>
<dbReference type="GO" id="GO:0000439">
    <property type="term" value="C:transcription factor TFIIH core complex"/>
    <property type="evidence" value="ECO:0007669"/>
    <property type="project" value="UniProtKB-UniRule"/>
</dbReference>
<evidence type="ECO:0000256" key="3">
    <source>
        <dbReference type="ARBA" id="ARBA00005273"/>
    </source>
</evidence>
<feature type="compositionally biased region" description="Gly residues" evidence="15">
    <location>
        <begin position="201"/>
        <end position="212"/>
    </location>
</feature>
<keyword evidence="17" id="KW-1185">Reference proteome</keyword>
<dbReference type="GO" id="GO:0006289">
    <property type="term" value="P:nucleotide-excision repair"/>
    <property type="evidence" value="ECO:0007669"/>
    <property type="project" value="UniProtKB-UniRule"/>
</dbReference>
<feature type="compositionally biased region" description="Basic and acidic residues" evidence="15">
    <location>
        <begin position="85"/>
        <end position="94"/>
    </location>
</feature>
<dbReference type="PANTHER" id="PTHR12831">
    <property type="entry name" value="TRANSCRIPTION INITIATION FACTOR IIH TFIIH , POLYPEPTIDE 3-RELATED"/>
    <property type="match status" value="1"/>
</dbReference>
<evidence type="ECO:0000256" key="12">
    <source>
        <dbReference type="ARBA" id="ARBA00023242"/>
    </source>
</evidence>
<comment type="function">
    <text evidence="1 14">Component of the general transcription and DNA repair factor IIH (TFIIH) core complex, which is involved in general and transcription-coupled nucleotide excision repair (NER) of damaged DNA and, when complexed to TFIIK, in RNA transcription by RNA polymerase II. In NER, TFIIH acts by opening DNA around the lesion to allow the excision of the damaged oligonucleotide and its replacement by a new DNA fragment. In transcription, TFIIH has an essential role in transcription initiation. When the pre-initiation complex (PIC) has been established, TFIIH is required for promoter opening and promoter escape. Phosphorylation of the C-terminal tail (CTD) of the largest subunit of RNA polymerase II by the kinase module TFIIK controls the initiation of transcription.</text>
</comment>
<keyword evidence="9 14" id="KW-0805">Transcription regulation</keyword>
<keyword evidence="5 14" id="KW-0479">Metal-binding</keyword>